<comment type="caution">
    <text evidence="3">The sequence shown here is derived from an EMBL/GenBank/DDBJ whole genome shotgun (WGS) entry which is preliminary data.</text>
</comment>
<dbReference type="PROSITE" id="PS50110">
    <property type="entry name" value="RESPONSE_REGULATORY"/>
    <property type="match status" value="1"/>
</dbReference>
<proteinExistence type="predicted"/>
<gene>
    <name evidence="3" type="ORF">ACFQ2C_12660</name>
</gene>
<evidence type="ECO:0000313" key="3">
    <source>
        <dbReference type="EMBL" id="MFD1166458.1"/>
    </source>
</evidence>
<dbReference type="RefSeq" id="WP_380897127.1">
    <property type="nucleotide sequence ID" value="NZ_JBHTKY010000019.1"/>
</dbReference>
<dbReference type="Pfam" id="PF00072">
    <property type="entry name" value="Response_reg"/>
    <property type="match status" value="1"/>
</dbReference>
<dbReference type="EMBL" id="JBHTKY010000019">
    <property type="protein sequence ID" value="MFD1166458.1"/>
    <property type="molecule type" value="Genomic_DNA"/>
</dbReference>
<feature type="domain" description="Response regulatory" evidence="2">
    <location>
        <begin position="5"/>
        <end position="118"/>
    </location>
</feature>
<protein>
    <submittedName>
        <fullName evidence="3">LytR/AlgR family response regulator transcription factor</fullName>
    </submittedName>
</protein>
<dbReference type="Proteomes" id="UP001597205">
    <property type="component" value="Unassembled WGS sequence"/>
</dbReference>
<dbReference type="SMART" id="SM00448">
    <property type="entry name" value="REC"/>
    <property type="match status" value="1"/>
</dbReference>
<feature type="modified residue" description="4-aspartylphosphate" evidence="1">
    <location>
        <position position="56"/>
    </location>
</feature>
<organism evidence="3 4">
    <name type="scientific">Sphingobacterium daejeonense</name>
    <dbReference type="NCBI Taxonomy" id="371142"/>
    <lineage>
        <taxon>Bacteria</taxon>
        <taxon>Pseudomonadati</taxon>
        <taxon>Bacteroidota</taxon>
        <taxon>Sphingobacteriia</taxon>
        <taxon>Sphingobacteriales</taxon>
        <taxon>Sphingobacteriaceae</taxon>
        <taxon>Sphingobacterium</taxon>
    </lineage>
</organism>
<evidence type="ECO:0000256" key="1">
    <source>
        <dbReference type="PROSITE-ProRule" id="PRU00169"/>
    </source>
</evidence>
<dbReference type="SUPFAM" id="SSF52172">
    <property type="entry name" value="CheY-like"/>
    <property type="match status" value="1"/>
</dbReference>
<reference evidence="4" key="1">
    <citation type="journal article" date="2019" name="Int. J. Syst. Evol. Microbiol.">
        <title>The Global Catalogue of Microorganisms (GCM) 10K type strain sequencing project: providing services to taxonomists for standard genome sequencing and annotation.</title>
        <authorList>
            <consortium name="The Broad Institute Genomics Platform"/>
            <consortium name="The Broad Institute Genome Sequencing Center for Infectious Disease"/>
            <person name="Wu L."/>
            <person name="Ma J."/>
        </authorList>
    </citation>
    <scope>NUCLEOTIDE SEQUENCE [LARGE SCALE GENOMIC DNA]</scope>
    <source>
        <strain evidence="4">CCUG 52468</strain>
    </source>
</reference>
<keyword evidence="4" id="KW-1185">Reference proteome</keyword>
<dbReference type="InterPro" id="IPR001789">
    <property type="entry name" value="Sig_transdc_resp-reg_receiver"/>
</dbReference>
<accession>A0ABW3RN59</accession>
<name>A0ABW3RN59_9SPHI</name>
<dbReference type="InterPro" id="IPR011006">
    <property type="entry name" value="CheY-like_superfamily"/>
</dbReference>
<evidence type="ECO:0000313" key="4">
    <source>
        <dbReference type="Proteomes" id="UP001597205"/>
    </source>
</evidence>
<sequence>MRNYRAIILDDQQSSIDHLMEHFQKLEQVRVEAEFTDPYRALAYVRVNPVDLVILDVDLQNRIDGLEWMSAFTGKHTKFILYTGYRQFEDDGYMRNVVDVLLKPVSYQRFATAMKRLDTEIRLSMPGNPAQDPDDHANEYLNIRKDGKWNRRLVWFREITHIRSSNGYLLIHLATDPEVLISNASFRSVMEMLPKRKFKQFSRSMAFNVRFFHSFTSGKVRLKHVSEELPAGNLANHASFREFLETNSV</sequence>
<dbReference type="Gene3D" id="3.40.50.2300">
    <property type="match status" value="1"/>
</dbReference>
<keyword evidence="1" id="KW-0597">Phosphoprotein</keyword>
<evidence type="ECO:0000259" key="2">
    <source>
        <dbReference type="PROSITE" id="PS50110"/>
    </source>
</evidence>